<keyword evidence="2" id="KW-0472">Membrane</keyword>
<feature type="region of interest" description="Disordered" evidence="1">
    <location>
        <begin position="285"/>
        <end position="334"/>
    </location>
</feature>
<keyword evidence="4" id="KW-1185">Reference proteome</keyword>
<reference evidence="3" key="1">
    <citation type="journal article" date="2010" name="Science">
        <title>Plasticity of animal genome architecture unmasked by rapid evolution of a pelagic tunicate.</title>
        <authorList>
            <person name="Denoeud F."/>
            <person name="Henriet S."/>
            <person name="Mungpakdee S."/>
            <person name="Aury J.M."/>
            <person name="Da Silva C."/>
            <person name="Brinkmann H."/>
            <person name="Mikhaleva J."/>
            <person name="Olsen L.C."/>
            <person name="Jubin C."/>
            <person name="Canestro C."/>
            <person name="Bouquet J.M."/>
            <person name="Danks G."/>
            <person name="Poulain J."/>
            <person name="Campsteijn C."/>
            <person name="Adamski M."/>
            <person name="Cross I."/>
            <person name="Yadetie F."/>
            <person name="Muffato M."/>
            <person name="Louis A."/>
            <person name="Butcher S."/>
            <person name="Tsagkogeorga G."/>
            <person name="Konrad A."/>
            <person name="Singh S."/>
            <person name="Jensen M.F."/>
            <person name="Cong E.H."/>
            <person name="Eikeseth-Otteraa H."/>
            <person name="Noel B."/>
            <person name="Anthouard V."/>
            <person name="Porcel B.M."/>
            <person name="Kachouri-Lafond R."/>
            <person name="Nishino A."/>
            <person name="Ugolini M."/>
            <person name="Chourrout P."/>
            <person name="Nishida H."/>
            <person name="Aasland R."/>
            <person name="Huzurbazar S."/>
            <person name="Westhof E."/>
            <person name="Delsuc F."/>
            <person name="Lehrach H."/>
            <person name="Reinhardt R."/>
            <person name="Weissenbach J."/>
            <person name="Roy S.W."/>
            <person name="Artiguenave F."/>
            <person name="Postlethwait J.H."/>
            <person name="Manak J.R."/>
            <person name="Thompson E.M."/>
            <person name="Jaillon O."/>
            <person name="Du Pasquier L."/>
            <person name="Boudinot P."/>
            <person name="Liberles D.A."/>
            <person name="Volff J.N."/>
            <person name="Philippe H."/>
            <person name="Lenhard B."/>
            <person name="Roest Crollius H."/>
            <person name="Wincker P."/>
            <person name="Chourrout D."/>
        </authorList>
    </citation>
    <scope>NUCLEOTIDE SEQUENCE [LARGE SCALE GENOMIC DNA]</scope>
</reference>
<keyword evidence="2" id="KW-0812">Transmembrane</keyword>
<feature type="transmembrane region" description="Helical" evidence="2">
    <location>
        <begin position="77"/>
        <end position="95"/>
    </location>
</feature>
<proteinExistence type="predicted"/>
<feature type="region of interest" description="Disordered" evidence="1">
    <location>
        <begin position="176"/>
        <end position="220"/>
    </location>
</feature>
<gene>
    <name evidence="3" type="ORF">GSOID_T00006944001</name>
</gene>
<feature type="transmembrane region" description="Helical" evidence="2">
    <location>
        <begin position="142"/>
        <end position="165"/>
    </location>
</feature>
<accession>E4XWC8</accession>
<feature type="compositionally biased region" description="Basic and acidic residues" evidence="1">
    <location>
        <begin position="285"/>
        <end position="295"/>
    </location>
</feature>
<evidence type="ECO:0000313" key="3">
    <source>
        <dbReference type="EMBL" id="CBY13983.1"/>
    </source>
</evidence>
<name>E4XWC8_OIKDI</name>
<feature type="region of interest" description="Disordered" evidence="1">
    <location>
        <begin position="1"/>
        <end position="24"/>
    </location>
</feature>
<organism evidence="3">
    <name type="scientific">Oikopleura dioica</name>
    <name type="common">Tunicate</name>
    <dbReference type="NCBI Taxonomy" id="34765"/>
    <lineage>
        <taxon>Eukaryota</taxon>
        <taxon>Metazoa</taxon>
        <taxon>Chordata</taxon>
        <taxon>Tunicata</taxon>
        <taxon>Appendicularia</taxon>
        <taxon>Copelata</taxon>
        <taxon>Oikopleuridae</taxon>
        <taxon>Oikopleura</taxon>
    </lineage>
</organism>
<evidence type="ECO:0000256" key="2">
    <source>
        <dbReference type="SAM" id="Phobius"/>
    </source>
</evidence>
<sequence>MAENGQIAGQTMDRLQDKQDPETGEPMRATLNIWKYEIYVDELKSSAGMVRVAHFALLLIMLIAAVAGGAPGAPFKFQILLALVGIGANGFFLVNDFSTSGPPDQIGSFKFTFARMIGYFALFLITTITSMAAWASNGGIGALQAAGAIGTLAGISFAITAFFAYQAHSEFMSAEAEKEAQVQHNEGSKTKAEKDSEGPPIDRTTKPNTISGNEFSDLHGQQHMEGDFNTLAHRSQMNSRELDYGERIGYRGQMQYNEPYGDSHPQIMENPQPLATLSHRNDGLQRGFQQDDMRGDPYGIDSDPYGRDFSTLPRDQTLGHRGGFESHDNTDLQYPQDFQNDAMMLAKHRAGFGDGQ</sequence>
<evidence type="ECO:0000256" key="1">
    <source>
        <dbReference type="SAM" id="MobiDB-lite"/>
    </source>
</evidence>
<dbReference type="AlphaFoldDB" id="E4XWC8"/>
<dbReference type="OrthoDB" id="10313909at2759"/>
<keyword evidence="2" id="KW-1133">Transmembrane helix</keyword>
<protein>
    <submittedName>
        <fullName evidence="3">Uncharacterized protein</fullName>
    </submittedName>
</protein>
<dbReference type="EMBL" id="FN653240">
    <property type="protein sequence ID" value="CBY13983.1"/>
    <property type="molecule type" value="Genomic_DNA"/>
</dbReference>
<feature type="transmembrane region" description="Helical" evidence="2">
    <location>
        <begin position="52"/>
        <end position="71"/>
    </location>
</feature>
<dbReference type="Proteomes" id="UP000001307">
    <property type="component" value="Unassembled WGS sequence"/>
</dbReference>
<feature type="compositionally biased region" description="Basic and acidic residues" evidence="1">
    <location>
        <begin position="176"/>
        <end position="197"/>
    </location>
</feature>
<feature type="transmembrane region" description="Helical" evidence="2">
    <location>
        <begin position="116"/>
        <end position="136"/>
    </location>
</feature>
<dbReference type="InParanoid" id="E4XWC8"/>
<evidence type="ECO:0000313" key="4">
    <source>
        <dbReference type="Proteomes" id="UP000001307"/>
    </source>
</evidence>